<accession>A0AAN7TZU8</accession>
<dbReference type="GO" id="GO:0008307">
    <property type="term" value="F:structural constituent of muscle"/>
    <property type="evidence" value="ECO:0007669"/>
    <property type="project" value="TreeGrafter"/>
</dbReference>
<evidence type="ECO:0000313" key="9">
    <source>
        <dbReference type="EMBL" id="KAK5575475.1"/>
    </source>
</evidence>
<dbReference type="EMBL" id="JAVFKY010000005">
    <property type="protein sequence ID" value="KAK5575475.1"/>
    <property type="molecule type" value="Genomic_DNA"/>
</dbReference>
<gene>
    <name evidence="9" type="ORF">RB653_006608</name>
</gene>
<feature type="domain" description="LIM zinc-binding" evidence="8">
    <location>
        <begin position="10"/>
        <end position="72"/>
    </location>
</feature>
<keyword evidence="10" id="KW-1185">Reference proteome</keyword>
<evidence type="ECO:0000256" key="4">
    <source>
        <dbReference type="ARBA" id="ARBA00022833"/>
    </source>
</evidence>
<dbReference type="Proteomes" id="UP001344447">
    <property type="component" value="Unassembled WGS sequence"/>
</dbReference>
<comment type="subcellular location">
    <subcellularLocation>
        <location evidence="1">Nucleus</location>
    </subcellularLocation>
</comment>
<dbReference type="GO" id="GO:0005737">
    <property type="term" value="C:cytoplasm"/>
    <property type="evidence" value="ECO:0007669"/>
    <property type="project" value="TreeGrafter"/>
</dbReference>
<dbReference type="GO" id="GO:0005634">
    <property type="term" value="C:nucleus"/>
    <property type="evidence" value="ECO:0007669"/>
    <property type="project" value="UniProtKB-SubCell"/>
</dbReference>
<keyword evidence="6" id="KW-0539">Nucleus</keyword>
<keyword evidence="2 7" id="KW-0479">Metal-binding</keyword>
<dbReference type="Pfam" id="PF00412">
    <property type="entry name" value="LIM"/>
    <property type="match status" value="1"/>
</dbReference>
<keyword evidence="5 7" id="KW-0440">LIM domain</keyword>
<proteinExistence type="predicted"/>
<reference evidence="9 10" key="1">
    <citation type="submission" date="2023-11" db="EMBL/GenBank/DDBJ databases">
        <title>Dfirmibasis_genome.</title>
        <authorList>
            <person name="Edelbroek B."/>
            <person name="Kjellin J."/>
            <person name="Jerlstrom-Hultqvist J."/>
            <person name="Soderbom F."/>
        </authorList>
    </citation>
    <scope>NUCLEOTIDE SEQUENCE [LARGE SCALE GENOMIC DNA]</scope>
    <source>
        <strain evidence="9 10">TNS-C-14</strain>
    </source>
</reference>
<organism evidence="9 10">
    <name type="scientific">Dictyostelium firmibasis</name>
    <dbReference type="NCBI Taxonomy" id="79012"/>
    <lineage>
        <taxon>Eukaryota</taxon>
        <taxon>Amoebozoa</taxon>
        <taxon>Evosea</taxon>
        <taxon>Eumycetozoa</taxon>
        <taxon>Dictyostelia</taxon>
        <taxon>Dictyosteliales</taxon>
        <taxon>Dictyosteliaceae</taxon>
        <taxon>Dictyostelium</taxon>
    </lineage>
</organism>
<evidence type="ECO:0000256" key="5">
    <source>
        <dbReference type="ARBA" id="ARBA00023038"/>
    </source>
</evidence>
<dbReference type="PROSITE" id="PS00478">
    <property type="entry name" value="LIM_DOMAIN_1"/>
    <property type="match status" value="1"/>
</dbReference>
<name>A0AAN7TZU8_9MYCE</name>
<dbReference type="FunFam" id="2.10.110.10:FF:000001">
    <property type="entry name" value="Cysteine and glycine-rich protein 1"/>
    <property type="match status" value="1"/>
</dbReference>
<dbReference type="SUPFAM" id="SSF57716">
    <property type="entry name" value="Glucocorticoid receptor-like (DNA-binding domain)"/>
    <property type="match status" value="1"/>
</dbReference>
<evidence type="ECO:0000256" key="2">
    <source>
        <dbReference type="ARBA" id="ARBA00022723"/>
    </source>
</evidence>
<dbReference type="PANTHER" id="PTHR24215">
    <property type="entry name" value="RHO-GTPASE-ACTIVATING PROTEIN LRG1"/>
    <property type="match status" value="1"/>
</dbReference>
<evidence type="ECO:0000256" key="3">
    <source>
        <dbReference type="ARBA" id="ARBA00022737"/>
    </source>
</evidence>
<keyword evidence="3" id="KW-0677">Repeat</keyword>
<dbReference type="AlphaFoldDB" id="A0AAN7TZU8"/>
<evidence type="ECO:0000256" key="7">
    <source>
        <dbReference type="PROSITE-ProRule" id="PRU00125"/>
    </source>
</evidence>
<dbReference type="GO" id="GO:0030036">
    <property type="term" value="P:actin cytoskeleton organization"/>
    <property type="evidence" value="ECO:0007669"/>
    <property type="project" value="TreeGrafter"/>
</dbReference>
<sequence length="87" mass="9123">MPPKFGSSAPKCGVCTKSVYAAEASPCTVEGKTFHKSCTLCIDCRKGLDSTSICENEGKLYCKSCYGKKFGPKLFGFGGGGAIAHTE</sequence>
<keyword evidence="4 7" id="KW-0862">Zinc</keyword>
<evidence type="ECO:0000313" key="10">
    <source>
        <dbReference type="Proteomes" id="UP001344447"/>
    </source>
</evidence>
<dbReference type="GO" id="GO:0042805">
    <property type="term" value="F:actinin binding"/>
    <property type="evidence" value="ECO:0007669"/>
    <property type="project" value="TreeGrafter"/>
</dbReference>
<evidence type="ECO:0000259" key="8">
    <source>
        <dbReference type="PROSITE" id="PS50023"/>
    </source>
</evidence>
<dbReference type="PANTHER" id="PTHR24215:SF35">
    <property type="entry name" value="MUSCLE LIM PROTEIN MLP84B"/>
    <property type="match status" value="1"/>
</dbReference>
<dbReference type="Gene3D" id="2.10.110.10">
    <property type="entry name" value="Cysteine Rich Protein"/>
    <property type="match status" value="1"/>
</dbReference>
<protein>
    <recommendedName>
        <fullName evidence="8">LIM zinc-binding domain-containing protein</fullName>
    </recommendedName>
</protein>
<dbReference type="GO" id="GO:0046872">
    <property type="term" value="F:metal ion binding"/>
    <property type="evidence" value="ECO:0007669"/>
    <property type="project" value="UniProtKB-KW"/>
</dbReference>
<dbReference type="PROSITE" id="PS50023">
    <property type="entry name" value="LIM_DOMAIN_2"/>
    <property type="match status" value="1"/>
</dbReference>
<evidence type="ECO:0000256" key="6">
    <source>
        <dbReference type="ARBA" id="ARBA00023242"/>
    </source>
</evidence>
<dbReference type="SMART" id="SM00132">
    <property type="entry name" value="LIM"/>
    <property type="match status" value="1"/>
</dbReference>
<dbReference type="InterPro" id="IPR001781">
    <property type="entry name" value="Znf_LIM"/>
</dbReference>
<evidence type="ECO:0000256" key="1">
    <source>
        <dbReference type="ARBA" id="ARBA00004123"/>
    </source>
</evidence>
<comment type="caution">
    <text evidence="9">The sequence shown here is derived from an EMBL/GenBank/DDBJ whole genome shotgun (WGS) entry which is preliminary data.</text>
</comment>